<dbReference type="GO" id="GO:0017111">
    <property type="term" value="F:ribonucleoside triphosphate phosphatase activity"/>
    <property type="evidence" value="ECO:0007669"/>
    <property type="project" value="InterPro"/>
</dbReference>
<dbReference type="Pfam" id="PF03266">
    <property type="entry name" value="NTPase_1"/>
    <property type="match status" value="1"/>
</dbReference>
<evidence type="ECO:0000313" key="1">
    <source>
        <dbReference type="EMBL" id="HGY56865.1"/>
    </source>
</evidence>
<dbReference type="Proteomes" id="UP000885779">
    <property type="component" value="Unassembled WGS sequence"/>
</dbReference>
<sequence>MAKIYILSGAVHSGKTTRLLNWANQRKDVYGVLAPIIEERRFLLNIHTKESRLLEAPPKALEEKLVHIGKYSFFKATFRWGRQVLEQTPAQKAAWLVIDEIGPLELAGLGLEPAVHAVLKNMPDSVNVMLVVREKLLNTVLEYYGLKMDSINMFDFDESGQ</sequence>
<proteinExistence type="predicted"/>
<evidence type="ECO:0008006" key="2">
    <source>
        <dbReference type="Google" id="ProtNLM"/>
    </source>
</evidence>
<reference evidence="1" key="1">
    <citation type="journal article" date="2020" name="mSystems">
        <title>Genome- and Community-Level Interaction Insights into Carbon Utilization and Element Cycling Functions of Hydrothermarchaeota in Hydrothermal Sediment.</title>
        <authorList>
            <person name="Zhou Z."/>
            <person name="Liu Y."/>
            <person name="Xu W."/>
            <person name="Pan J."/>
            <person name="Luo Z.H."/>
            <person name="Li M."/>
        </authorList>
    </citation>
    <scope>NUCLEOTIDE SEQUENCE [LARGE SCALE GENOMIC DNA]</scope>
    <source>
        <strain evidence="1">HyVt-577</strain>
    </source>
</reference>
<protein>
    <recommendedName>
        <fullName evidence="2">NTPase</fullName>
    </recommendedName>
</protein>
<gene>
    <name evidence="1" type="ORF">ENK44_14250</name>
</gene>
<comment type="caution">
    <text evidence="1">The sequence shown here is derived from an EMBL/GenBank/DDBJ whole genome shotgun (WGS) entry which is preliminary data.</text>
</comment>
<dbReference type="SUPFAM" id="SSF52540">
    <property type="entry name" value="P-loop containing nucleoside triphosphate hydrolases"/>
    <property type="match status" value="1"/>
</dbReference>
<name>A0A7V4U2J5_CALAY</name>
<dbReference type="InterPro" id="IPR027417">
    <property type="entry name" value="P-loop_NTPase"/>
</dbReference>
<dbReference type="AlphaFoldDB" id="A0A7V4U2J5"/>
<dbReference type="EMBL" id="DRQG01000134">
    <property type="protein sequence ID" value="HGY56865.1"/>
    <property type="molecule type" value="Genomic_DNA"/>
</dbReference>
<dbReference type="Gene3D" id="3.40.50.300">
    <property type="entry name" value="P-loop containing nucleotide triphosphate hydrolases"/>
    <property type="match status" value="1"/>
</dbReference>
<organism evidence="1">
    <name type="scientific">Caldithrix abyssi</name>
    <dbReference type="NCBI Taxonomy" id="187145"/>
    <lineage>
        <taxon>Bacteria</taxon>
        <taxon>Pseudomonadati</taxon>
        <taxon>Calditrichota</taxon>
        <taxon>Calditrichia</taxon>
        <taxon>Calditrichales</taxon>
        <taxon>Calditrichaceae</taxon>
        <taxon>Caldithrix</taxon>
    </lineage>
</organism>
<dbReference type="InterPro" id="IPR004948">
    <property type="entry name" value="Nuc-triphosphatase_THEP1"/>
</dbReference>
<accession>A0A7V4U2J5</accession>